<sequence>MSRTMSGVAETVRDVVDTYKEARRDRDATIVAAVEVLGQKGAAEASGLSRRRVRQILAEAAAREGDPQ</sequence>
<dbReference type="GeneID" id="99625313"/>
<dbReference type="Proteomes" id="UP001062223">
    <property type="component" value="Plasmid unnamed"/>
</dbReference>
<evidence type="ECO:0000313" key="2">
    <source>
        <dbReference type="Proteomes" id="UP001062223"/>
    </source>
</evidence>
<dbReference type="KEGG" id="cpoi:OE229_17515"/>
<name>A0A9Q9T4Y6_9MICO</name>
<dbReference type="RefSeq" id="WP_259581504.1">
    <property type="nucleotide sequence ID" value="NZ_CP104936.1"/>
</dbReference>
<keyword evidence="1" id="KW-0614">Plasmid</keyword>
<accession>A0A9Q9T4Y6</accession>
<evidence type="ECO:0000313" key="1">
    <source>
        <dbReference type="EMBL" id="UYC82733.1"/>
    </source>
</evidence>
<dbReference type="EMBL" id="CP106880">
    <property type="protein sequence ID" value="UYC82733.1"/>
    <property type="molecule type" value="Genomic_DNA"/>
</dbReference>
<gene>
    <name evidence="1" type="ORF">OE229_17515</name>
</gene>
<organism evidence="1 2">
    <name type="scientific">Curtobacterium poinsettiae</name>
    <dbReference type="NCBI Taxonomy" id="159612"/>
    <lineage>
        <taxon>Bacteria</taxon>
        <taxon>Bacillati</taxon>
        <taxon>Actinomycetota</taxon>
        <taxon>Actinomycetes</taxon>
        <taxon>Micrococcales</taxon>
        <taxon>Microbacteriaceae</taxon>
        <taxon>Curtobacterium</taxon>
    </lineage>
</organism>
<proteinExistence type="predicted"/>
<reference evidence="1" key="1">
    <citation type="submission" date="2022-09" db="EMBL/GenBank/DDBJ databases">
        <title>Taxonomy of Curtobacterium flaccumfaciens.</title>
        <authorList>
            <person name="Osdaghi E."/>
            <person name="Taghavi S.M."/>
            <person name="Hamidizade M."/>
            <person name="Abachi H."/>
            <person name="Fazliarab A."/>
            <person name="Baeyen S."/>
            <person name="Portier P."/>
            <person name="Van Vaerenbergh J."/>
            <person name="Jacques M.-A."/>
        </authorList>
    </citation>
    <scope>NUCLEOTIDE SEQUENCE</scope>
    <source>
        <strain evidence="1">AGQB46</strain>
        <plasmid evidence="1">unnamed</plasmid>
    </source>
</reference>
<geneLocation type="plasmid" evidence="1 2">
    <name>unnamed</name>
</geneLocation>
<dbReference type="AlphaFoldDB" id="A0A9Q9T4Y6"/>
<protein>
    <submittedName>
        <fullName evidence="1">Uncharacterized protein</fullName>
    </submittedName>
</protein>